<protein>
    <submittedName>
        <fullName evidence="2">Uncharacterized protein</fullName>
    </submittedName>
</protein>
<dbReference type="RefSeq" id="WP_267301711.1">
    <property type="nucleotide sequence ID" value="NZ_JAOQJZ010000013.1"/>
</dbReference>
<evidence type="ECO:0000256" key="1">
    <source>
        <dbReference type="SAM" id="MobiDB-lite"/>
    </source>
</evidence>
<feature type="region of interest" description="Disordered" evidence="1">
    <location>
        <begin position="32"/>
        <end position="53"/>
    </location>
</feature>
<keyword evidence="3" id="KW-1185">Reference proteome</keyword>
<evidence type="ECO:0000313" key="2">
    <source>
        <dbReference type="EMBL" id="MCU6706591.1"/>
    </source>
</evidence>
<comment type="caution">
    <text evidence="2">The sequence shown here is derived from an EMBL/GenBank/DDBJ whole genome shotgun (WGS) entry which is preliminary data.</text>
</comment>
<name>A0AAE3LND4_9FIRM</name>
<evidence type="ECO:0000313" key="3">
    <source>
        <dbReference type="Proteomes" id="UP001208131"/>
    </source>
</evidence>
<sequence length="53" mass="6209">MRNVLLALSVGAMFLYGFYIMKKVDEFIEETQKSRRGHDLSEDDVDEHKSDML</sequence>
<dbReference type="EMBL" id="JAOQJZ010000013">
    <property type="protein sequence ID" value="MCU6706591.1"/>
    <property type="molecule type" value="Genomic_DNA"/>
</dbReference>
<dbReference type="Proteomes" id="UP001208131">
    <property type="component" value="Unassembled WGS sequence"/>
</dbReference>
<organism evidence="2 3">
    <name type="scientific">Hominimerdicola aceti</name>
    <dbReference type="NCBI Taxonomy" id="2981726"/>
    <lineage>
        <taxon>Bacteria</taxon>
        <taxon>Bacillati</taxon>
        <taxon>Bacillota</taxon>
        <taxon>Clostridia</taxon>
        <taxon>Eubacteriales</taxon>
        <taxon>Oscillospiraceae</taxon>
        <taxon>Hominimerdicola</taxon>
    </lineage>
</organism>
<proteinExistence type="predicted"/>
<gene>
    <name evidence="2" type="ORF">OCV57_11730</name>
</gene>
<dbReference type="AlphaFoldDB" id="A0AAE3LND4"/>
<accession>A0AAE3LND4</accession>
<reference evidence="2 3" key="1">
    <citation type="journal article" date="2021" name="ISME Commun">
        <title>Automated analysis of genomic sequences facilitates high-throughput and comprehensive description of bacteria.</title>
        <authorList>
            <person name="Hitch T.C.A."/>
        </authorList>
    </citation>
    <scope>NUCLEOTIDE SEQUENCE [LARGE SCALE GENOMIC DNA]</scope>
    <source>
        <strain evidence="2 3">Sanger_31</strain>
    </source>
</reference>